<keyword evidence="2" id="KW-1003">Cell membrane</keyword>
<feature type="domain" description="Mce/MlaD" evidence="9">
    <location>
        <begin position="173"/>
        <end position="223"/>
    </location>
</feature>
<dbReference type="InterPro" id="IPR051800">
    <property type="entry name" value="PqiA-PqiB_transport"/>
</dbReference>
<comment type="subcellular location">
    <subcellularLocation>
        <location evidence="1">Cell inner membrane</location>
    </subcellularLocation>
</comment>
<accession>A0A5K7Z665</accession>
<feature type="region of interest" description="Disordered" evidence="7">
    <location>
        <begin position="526"/>
        <end position="556"/>
    </location>
</feature>
<organism evidence="10 11">
    <name type="scientific">Desulfosarcina widdelii</name>
    <dbReference type="NCBI Taxonomy" id="947919"/>
    <lineage>
        <taxon>Bacteria</taxon>
        <taxon>Pseudomonadati</taxon>
        <taxon>Thermodesulfobacteriota</taxon>
        <taxon>Desulfobacteria</taxon>
        <taxon>Desulfobacterales</taxon>
        <taxon>Desulfosarcinaceae</taxon>
        <taxon>Desulfosarcina</taxon>
    </lineage>
</organism>
<feature type="domain" description="Mce/MlaD" evidence="9">
    <location>
        <begin position="404"/>
        <end position="461"/>
    </location>
</feature>
<dbReference type="AlphaFoldDB" id="A0A5K7Z665"/>
<evidence type="ECO:0000256" key="7">
    <source>
        <dbReference type="SAM" id="MobiDB-lite"/>
    </source>
</evidence>
<evidence type="ECO:0000256" key="1">
    <source>
        <dbReference type="ARBA" id="ARBA00004533"/>
    </source>
</evidence>
<gene>
    <name evidence="10" type="ORF">DSCW_25680</name>
</gene>
<feature type="domain" description="Mce/MlaD" evidence="9">
    <location>
        <begin position="50"/>
        <end position="140"/>
    </location>
</feature>
<evidence type="ECO:0000256" key="4">
    <source>
        <dbReference type="ARBA" id="ARBA00022692"/>
    </source>
</evidence>
<keyword evidence="11" id="KW-1185">Reference proteome</keyword>
<evidence type="ECO:0000313" key="10">
    <source>
        <dbReference type="EMBL" id="BBO75151.1"/>
    </source>
</evidence>
<keyword evidence="5 8" id="KW-1133">Transmembrane helix</keyword>
<dbReference type="InterPro" id="IPR003399">
    <property type="entry name" value="Mce/MlaD"/>
</dbReference>
<evidence type="ECO:0000256" key="2">
    <source>
        <dbReference type="ARBA" id="ARBA00022475"/>
    </source>
</evidence>
<dbReference type="PANTHER" id="PTHR30462">
    <property type="entry name" value="INTERMEMBRANE TRANSPORT PROTEIN PQIB-RELATED"/>
    <property type="match status" value="1"/>
</dbReference>
<evidence type="ECO:0000313" key="11">
    <source>
        <dbReference type="Proteomes" id="UP000427769"/>
    </source>
</evidence>
<evidence type="ECO:0000256" key="5">
    <source>
        <dbReference type="ARBA" id="ARBA00022989"/>
    </source>
</evidence>
<proteinExistence type="predicted"/>
<evidence type="ECO:0000256" key="3">
    <source>
        <dbReference type="ARBA" id="ARBA00022519"/>
    </source>
</evidence>
<keyword evidence="6 8" id="KW-0472">Membrane</keyword>
<keyword evidence="4 8" id="KW-0812">Transmembrane</keyword>
<dbReference type="EMBL" id="AP021875">
    <property type="protein sequence ID" value="BBO75151.1"/>
    <property type="molecule type" value="Genomic_DNA"/>
</dbReference>
<evidence type="ECO:0000256" key="6">
    <source>
        <dbReference type="ARBA" id="ARBA00023136"/>
    </source>
</evidence>
<sequence>MSETNAVDPQALPEAAPETKRRISIIWLLPIIAAAIGGWLYYDSIVNAPIKVVVQFKTADGIAADKTKVLYKGLPAGKVSAVALSPKGDAVEVKIEFDPELENLIRQNTEFWLVTPTVNMTGITGLETIVTGNYIAMRPGDGPPASTFKALDGPPPLDENTPGLHLILTSQEQPSVQYGSPVYYRRYEVGSVQTLAIAEDKQSFTIGIHILPEYQNLVTKESRFWDASGFHVSGSISDLDIRMESLTAMLRGGIAFDTPDPGETSTPAENMETFKLHKDFEEAQSGIAIFIRFATGQGLKARSTRVRFKGIDIGVVERITVLPDLSGVTAMVMMDPQSNRALREGTQFWLVSPKVSLSEVSGLETLVGGTYIDMKPNLDGKAARNFVARDKAPGETADPGQLEIILQGERRGSLKAGSPVYFRQVQVGEVSDYELASTGDAVNIYVIIYKKYVPLVRENSAFFNVSGMDFGLFSGLKTESLETLVAGGVAFATPEGDAMGKPAKKGHIFQLHDKARGTWLRWAPQIPLKLKKSPPRKEFPKPSAETSPANPQRPQP</sequence>
<dbReference type="Pfam" id="PF02470">
    <property type="entry name" value="MlaD"/>
    <property type="match status" value="4"/>
</dbReference>
<keyword evidence="3" id="KW-0997">Cell inner membrane</keyword>
<protein>
    <recommendedName>
        <fullName evidence="9">Mce/MlaD domain-containing protein</fullName>
    </recommendedName>
</protein>
<reference evidence="10 11" key="1">
    <citation type="submission" date="2019-11" db="EMBL/GenBank/DDBJ databases">
        <title>Comparative genomics of hydrocarbon-degrading Desulfosarcina strains.</title>
        <authorList>
            <person name="Watanabe M."/>
            <person name="Kojima H."/>
            <person name="Fukui M."/>
        </authorList>
    </citation>
    <scope>NUCLEOTIDE SEQUENCE [LARGE SCALE GENOMIC DNA]</scope>
    <source>
        <strain evidence="10 11">PP31</strain>
    </source>
</reference>
<dbReference type="PANTHER" id="PTHR30462:SF0">
    <property type="entry name" value="INTERMEMBRANE TRANSPORT PROTEIN YEBT"/>
    <property type="match status" value="1"/>
</dbReference>
<feature type="transmembrane region" description="Helical" evidence="8">
    <location>
        <begin position="25"/>
        <end position="42"/>
    </location>
</feature>
<dbReference type="GO" id="GO:0005886">
    <property type="term" value="C:plasma membrane"/>
    <property type="evidence" value="ECO:0007669"/>
    <property type="project" value="UniProtKB-SubCell"/>
</dbReference>
<dbReference type="Proteomes" id="UP000427769">
    <property type="component" value="Chromosome"/>
</dbReference>
<evidence type="ECO:0000256" key="8">
    <source>
        <dbReference type="SAM" id="Phobius"/>
    </source>
</evidence>
<evidence type="ECO:0000259" key="9">
    <source>
        <dbReference type="Pfam" id="PF02470"/>
    </source>
</evidence>
<dbReference type="KEGG" id="dwd:DSCW_25680"/>
<name>A0A5K7Z665_9BACT</name>
<feature type="domain" description="Mce/MlaD" evidence="9">
    <location>
        <begin position="286"/>
        <end position="376"/>
    </location>
</feature>
<dbReference type="RefSeq" id="WP_170302252.1">
    <property type="nucleotide sequence ID" value="NZ_AP021875.1"/>
</dbReference>